<accession>A0A934JSA5</accession>
<protein>
    <submittedName>
        <fullName evidence="2">AntA/AntB antirepressor family protein</fullName>
    </submittedName>
</protein>
<proteinExistence type="predicted"/>
<dbReference type="Proteomes" id="UP000628710">
    <property type="component" value="Unassembled WGS sequence"/>
</dbReference>
<feature type="domain" description="AntA/AntB antirepressor" evidence="1">
    <location>
        <begin position="21"/>
        <end position="94"/>
    </location>
</feature>
<organism evidence="2 3">
    <name type="scientific">Marinomonas transparens</name>
    <dbReference type="NCBI Taxonomy" id="2795388"/>
    <lineage>
        <taxon>Bacteria</taxon>
        <taxon>Pseudomonadati</taxon>
        <taxon>Pseudomonadota</taxon>
        <taxon>Gammaproteobacteria</taxon>
        <taxon>Oceanospirillales</taxon>
        <taxon>Oceanospirillaceae</taxon>
        <taxon>Marinomonas</taxon>
    </lineage>
</organism>
<sequence length="199" mass="23046">MATQLIPLYTCLLNERPTDTVSARDLYSFLQLKQDFTHWITSKINKLRFVRGQDFILVDNLIRPTPHIAPTRVQKTKDYFINLDMAYEMSMEENSDLSRQASDYLRTCDTPQNRYLPKPPLAAQLDPSSLEAYQQLNKMARDMSLGSEPTVVPAAKLRHMIRVIRFSQQRTDELRMVLHGVNDSIESLKHHANNHFLDG</sequence>
<comment type="caution">
    <text evidence="2">The sequence shown here is derived from an EMBL/GenBank/DDBJ whole genome shotgun (WGS) entry which is preliminary data.</text>
</comment>
<gene>
    <name evidence="2" type="ORF">I8J31_00615</name>
</gene>
<name>A0A934JSA5_9GAMM</name>
<dbReference type="InterPro" id="IPR013557">
    <property type="entry name" value="AntA/B_antirep"/>
</dbReference>
<dbReference type="EMBL" id="JAEMNX010000001">
    <property type="protein sequence ID" value="MBJ7536172.1"/>
    <property type="molecule type" value="Genomic_DNA"/>
</dbReference>
<dbReference type="Pfam" id="PF08346">
    <property type="entry name" value="AntA"/>
    <property type="match status" value="1"/>
</dbReference>
<dbReference type="RefSeq" id="WP_199466248.1">
    <property type="nucleotide sequence ID" value="NZ_JAEMNX010000001.1"/>
</dbReference>
<evidence type="ECO:0000313" key="3">
    <source>
        <dbReference type="Proteomes" id="UP000628710"/>
    </source>
</evidence>
<dbReference type="AlphaFoldDB" id="A0A934JSA5"/>
<keyword evidence="3" id="KW-1185">Reference proteome</keyword>
<reference evidence="2" key="1">
    <citation type="submission" date="2020-12" db="EMBL/GenBank/DDBJ databases">
        <title>Marinomonas arctica sp. nov., a psychrotolerant bacterium isolated from the Arctic.</title>
        <authorList>
            <person name="Zhang Y."/>
        </authorList>
    </citation>
    <scope>NUCLEOTIDE SEQUENCE</scope>
    <source>
        <strain evidence="2">C1424</strain>
    </source>
</reference>
<evidence type="ECO:0000313" key="2">
    <source>
        <dbReference type="EMBL" id="MBJ7536172.1"/>
    </source>
</evidence>
<evidence type="ECO:0000259" key="1">
    <source>
        <dbReference type="Pfam" id="PF08346"/>
    </source>
</evidence>